<keyword evidence="3" id="KW-1185">Reference proteome</keyword>
<dbReference type="Proteomes" id="UP000266841">
    <property type="component" value="Unassembled WGS sequence"/>
</dbReference>
<dbReference type="EMBL" id="AGNL01050602">
    <property type="protein sequence ID" value="EJK43808.1"/>
    <property type="molecule type" value="Genomic_DNA"/>
</dbReference>
<evidence type="ECO:0000313" key="2">
    <source>
        <dbReference type="EMBL" id="EJK43808.1"/>
    </source>
</evidence>
<name>K0QY75_THAOC</name>
<reference evidence="2 3" key="1">
    <citation type="journal article" date="2012" name="Genome Biol.">
        <title>Genome and low-iron response of an oceanic diatom adapted to chronic iron limitation.</title>
        <authorList>
            <person name="Lommer M."/>
            <person name="Specht M."/>
            <person name="Roy A.S."/>
            <person name="Kraemer L."/>
            <person name="Andreson R."/>
            <person name="Gutowska M.A."/>
            <person name="Wolf J."/>
            <person name="Bergner S.V."/>
            <person name="Schilhabel M.B."/>
            <person name="Klostermeier U.C."/>
            <person name="Beiko R.G."/>
            <person name="Rosenstiel P."/>
            <person name="Hippler M."/>
            <person name="Laroche J."/>
        </authorList>
    </citation>
    <scope>NUCLEOTIDE SEQUENCE [LARGE SCALE GENOMIC DNA]</scope>
    <source>
        <strain evidence="2 3">CCMP1005</strain>
    </source>
</reference>
<organism evidence="2 3">
    <name type="scientific">Thalassiosira oceanica</name>
    <name type="common">Marine diatom</name>
    <dbReference type="NCBI Taxonomy" id="159749"/>
    <lineage>
        <taxon>Eukaryota</taxon>
        <taxon>Sar</taxon>
        <taxon>Stramenopiles</taxon>
        <taxon>Ochrophyta</taxon>
        <taxon>Bacillariophyta</taxon>
        <taxon>Coscinodiscophyceae</taxon>
        <taxon>Thalassiosirophycidae</taxon>
        <taxon>Thalassiosirales</taxon>
        <taxon>Thalassiosiraceae</taxon>
        <taxon>Thalassiosira</taxon>
    </lineage>
</organism>
<feature type="region of interest" description="Disordered" evidence="1">
    <location>
        <begin position="22"/>
        <end position="41"/>
    </location>
</feature>
<proteinExistence type="predicted"/>
<feature type="compositionally biased region" description="Low complexity" evidence="1">
    <location>
        <begin position="85"/>
        <end position="95"/>
    </location>
</feature>
<accession>K0QY75</accession>
<gene>
    <name evidence="2" type="ORF">THAOC_37709</name>
</gene>
<sequence length="312" mass="33774">HGACPEEWGGRRVGLLDFRGGGRCPGANAVPPLQKSRDSGAFEWAPVRVQRGDRSGPMSAAFAQENSGPLSAYASAGKVQRRPSSRPTPSPTSEGPPRRKRPRLTVAFTHLPSRTRANAEFDRSCACEYGTADSDIELTVLSSGGGTSYPDAPSRAKTEKSGVASLGLSLMPPNYAFRGRDAKPGTCHGFRLAFTVQGYGLGRFGKKVASYVWSRYASRHARLTPSIREIHTTRRCESCGSDAVEPNLEQAPRPLAQVLREERSRGQKSIKIKRQASREGKLPETWVRFALRASTPGQIHMLGSGVSNLGSR</sequence>
<comment type="caution">
    <text evidence="2">The sequence shown here is derived from an EMBL/GenBank/DDBJ whole genome shotgun (WGS) entry which is preliminary data.</text>
</comment>
<protein>
    <submittedName>
        <fullName evidence="2">Uncharacterized protein</fullName>
    </submittedName>
</protein>
<dbReference type="AlphaFoldDB" id="K0QY75"/>
<evidence type="ECO:0000256" key="1">
    <source>
        <dbReference type="SAM" id="MobiDB-lite"/>
    </source>
</evidence>
<evidence type="ECO:0000313" key="3">
    <source>
        <dbReference type="Proteomes" id="UP000266841"/>
    </source>
</evidence>
<feature type="non-terminal residue" evidence="2">
    <location>
        <position position="1"/>
    </location>
</feature>
<feature type="region of interest" description="Disordered" evidence="1">
    <location>
        <begin position="51"/>
        <end position="104"/>
    </location>
</feature>